<name>A0A6G1BKN1_9ORYZ</name>
<dbReference type="OrthoDB" id="682893at2759"/>
<reference evidence="1 2" key="1">
    <citation type="submission" date="2019-11" db="EMBL/GenBank/DDBJ databases">
        <title>Whole genome sequence of Oryza granulata.</title>
        <authorList>
            <person name="Li W."/>
        </authorList>
    </citation>
    <scope>NUCLEOTIDE SEQUENCE [LARGE SCALE GENOMIC DNA]</scope>
    <source>
        <strain evidence="2">cv. Menghai</strain>
        <tissue evidence="1">Leaf</tissue>
    </source>
</reference>
<protein>
    <recommendedName>
        <fullName evidence="3">DUF4283 domain-containing protein</fullName>
    </recommendedName>
</protein>
<gene>
    <name evidence="1" type="ORF">E2562_016075</name>
</gene>
<accession>A0A6G1BKN1</accession>
<evidence type="ECO:0008006" key="3">
    <source>
        <dbReference type="Google" id="ProtNLM"/>
    </source>
</evidence>
<comment type="caution">
    <text evidence="1">The sequence shown here is derived from an EMBL/GenBank/DDBJ whole genome shotgun (WGS) entry which is preliminary data.</text>
</comment>
<sequence>MEKGRKKGAEELEGLMGGLKLTEEERKALKGAWLSEVREAGRPAQAVGKLFSTKSGFAEGMAQALGKIWCPVKGIRCKDLGDNLFLFTFLQPGGKKRAITEGP</sequence>
<organism evidence="1 2">
    <name type="scientific">Oryza meyeriana var. granulata</name>
    <dbReference type="NCBI Taxonomy" id="110450"/>
    <lineage>
        <taxon>Eukaryota</taxon>
        <taxon>Viridiplantae</taxon>
        <taxon>Streptophyta</taxon>
        <taxon>Embryophyta</taxon>
        <taxon>Tracheophyta</taxon>
        <taxon>Spermatophyta</taxon>
        <taxon>Magnoliopsida</taxon>
        <taxon>Liliopsida</taxon>
        <taxon>Poales</taxon>
        <taxon>Poaceae</taxon>
        <taxon>BOP clade</taxon>
        <taxon>Oryzoideae</taxon>
        <taxon>Oryzeae</taxon>
        <taxon>Oryzinae</taxon>
        <taxon>Oryza</taxon>
        <taxon>Oryza meyeriana</taxon>
    </lineage>
</organism>
<proteinExistence type="predicted"/>
<dbReference type="EMBL" id="SPHZ02000012">
    <property type="protein sequence ID" value="KAF0888608.1"/>
    <property type="molecule type" value="Genomic_DNA"/>
</dbReference>
<evidence type="ECO:0000313" key="1">
    <source>
        <dbReference type="EMBL" id="KAF0888608.1"/>
    </source>
</evidence>
<keyword evidence="2" id="KW-1185">Reference proteome</keyword>
<evidence type="ECO:0000313" key="2">
    <source>
        <dbReference type="Proteomes" id="UP000479710"/>
    </source>
</evidence>
<dbReference type="AlphaFoldDB" id="A0A6G1BKN1"/>
<dbReference type="Proteomes" id="UP000479710">
    <property type="component" value="Unassembled WGS sequence"/>
</dbReference>